<accession>A0A9P7FLF8</accession>
<feature type="region of interest" description="Disordered" evidence="1">
    <location>
        <begin position="1"/>
        <end position="24"/>
    </location>
</feature>
<evidence type="ECO:0000313" key="3">
    <source>
        <dbReference type="Proteomes" id="UP000717328"/>
    </source>
</evidence>
<evidence type="ECO:0000313" key="2">
    <source>
        <dbReference type="EMBL" id="KAG5633827.1"/>
    </source>
</evidence>
<dbReference type="EMBL" id="JABCKI010006979">
    <property type="protein sequence ID" value="KAG5633827.1"/>
    <property type="molecule type" value="Genomic_DNA"/>
</dbReference>
<dbReference type="Proteomes" id="UP000717328">
    <property type="component" value="Unassembled WGS sequence"/>
</dbReference>
<reference evidence="2" key="1">
    <citation type="submission" date="2021-02" db="EMBL/GenBank/DDBJ databases">
        <authorList>
            <person name="Nieuwenhuis M."/>
            <person name="Van De Peppel L.J.J."/>
        </authorList>
    </citation>
    <scope>NUCLEOTIDE SEQUENCE</scope>
    <source>
        <strain evidence="2">D49</strain>
    </source>
</reference>
<comment type="caution">
    <text evidence="2">The sequence shown here is derived from an EMBL/GenBank/DDBJ whole genome shotgun (WGS) entry which is preliminary data.</text>
</comment>
<evidence type="ECO:0000256" key="1">
    <source>
        <dbReference type="SAM" id="MobiDB-lite"/>
    </source>
</evidence>
<protein>
    <submittedName>
        <fullName evidence="2">Uncharacterized protein</fullName>
    </submittedName>
</protein>
<reference evidence="2" key="2">
    <citation type="submission" date="2021-10" db="EMBL/GenBank/DDBJ databases">
        <title>Phylogenomics reveals ancestral predisposition of the termite-cultivated fungus Termitomyces towards a domesticated lifestyle.</title>
        <authorList>
            <person name="Auxier B."/>
            <person name="Grum-Grzhimaylo A."/>
            <person name="Cardenas M.E."/>
            <person name="Lodge J.D."/>
            <person name="Laessoe T."/>
            <person name="Pedersen O."/>
            <person name="Smith M.E."/>
            <person name="Kuyper T.W."/>
            <person name="Franco-Molano E.A."/>
            <person name="Baroni T.J."/>
            <person name="Aanen D.K."/>
        </authorList>
    </citation>
    <scope>NUCLEOTIDE SEQUENCE</scope>
    <source>
        <strain evidence="2">D49</strain>
    </source>
</reference>
<sequence length="271" mass="30258">MENANHAQHHRRSHPDPLTFPLFPPGTRRVTPHLSEEYPPQVLHKPAEFISSLQSIPFSLLPSQDSATQHLADIDDAIQKDIALFAWCPSLIPLCQDENTVHYEPTPRYHDHGCVTDWDISSTPNSSRPPLPSQQHKTENVIFDNQTLHKGIQDDMVEDTSPASVLTAALGCQKRRQSFDTESLESFSAYNMGDGNTYLEVSANHSALSSSGTKHPPKRARTDAYRGSASTLAFMNMVEAHLKKAEENQQLTINLLERLVEKMKGEGKALE</sequence>
<proteinExistence type="predicted"/>
<organism evidence="2 3">
    <name type="scientific">Sphagnurus paluster</name>
    <dbReference type="NCBI Taxonomy" id="117069"/>
    <lineage>
        <taxon>Eukaryota</taxon>
        <taxon>Fungi</taxon>
        <taxon>Dikarya</taxon>
        <taxon>Basidiomycota</taxon>
        <taxon>Agaricomycotina</taxon>
        <taxon>Agaricomycetes</taxon>
        <taxon>Agaricomycetidae</taxon>
        <taxon>Agaricales</taxon>
        <taxon>Tricholomatineae</taxon>
        <taxon>Lyophyllaceae</taxon>
        <taxon>Sphagnurus</taxon>
    </lineage>
</organism>
<keyword evidence="3" id="KW-1185">Reference proteome</keyword>
<dbReference type="AlphaFoldDB" id="A0A9P7FLF8"/>
<gene>
    <name evidence="2" type="ORF">H0H81_005016</name>
</gene>
<name>A0A9P7FLF8_9AGAR</name>